<evidence type="ECO:0000256" key="2">
    <source>
        <dbReference type="ARBA" id="ARBA00022737"/>
    </source>
</evidence>
<dbReference type="AlphaFoldDB" id="A0AAU9TDQ3"/>
<dbReference type="SUPFAM" id="SSF47473">
    <property type="entry name" value="EF-hand"/>
    <property type="match status" value="1"/>
</dbReference>
<feature type="domain" description="EF-hand" evidence="4">
    <location>
        <begin position="91"/>
        <end position="111"/>
    </location>
</feature>
<proteinExistence type="predicted"/>
<dbReference type="PANTHER" id="PTHR23104">
    <property type="entry name" value="MULTIPLE COAGULATION FACTOR DEFICIENCY PROTEIN 2 NEURAL STEM CELL DERIVED NEURONAL SURVIVAL PROTEIN"/>
    <property type="match status" value="1"/>
</dbReference>
<evidence type="ECO:0000313" key="6">
    <source>
        <dbReference type="Proteomes" id="UP001153954"/>
    </source>
</evidence>
<dbReference type="PANTHER" id="PTHR23104:SF1">
    <property type="entry name" value="EF-HAND DOMAIN-CONTAINING PROTEIN"/>
    <property type="match status" value="1"/>
</dbReference>
<evidence type="ECO:0000256" key="3">
    <source>
        <dbReference type="ARBA" id="ARBA00022837"/>
    </source>
</evidence>
<dbReference type="InterPro" id="IPR002048">
    <property type="entry name" value="EF_hand_dom"/>
</dbReference>
<feature type="domain" description="EF-hand" evidence="4">
    <location>
        <begin position="52"/>
        <end position="65"/>
    </location>
</feature>
<dbReference type="Proteomes" id="UP001153954">
    <property type="component" value="Unassembled WGS sequence"/>
</dbReference>
<dbReference type="Gene3D" id="1.10.238.10">
    <property type="entry name" value="EF-hand"/>
    <property type="match status" value="2"/>
</dbReference>
<keyword evidence="3" id="KW-0106">Calcium</keyword>
<dbReference type="PROSITE" id="PS00018">
    <property type="entry name" value="EF_HAND_1"/>
    <property type="match status" value="2"/>
</dbReference>
<sequence>MISTAYFEKARRHPNILVAEACFHVDQIDENRPSYSDNQIEGILEQALKHTDLNDDGYIDYLEYRIRPDGEKVETSVKYQDSDLSQIVEGALKQADKNNDGYIDYVEYKSVSSV</sequence>
<keyword evidence="2" id="KW-0677">Repeat</keyword>
<organism evidence="5 6">
    <name type="scientific">Euphydryas editha</name>
    <name type="common">Edith's checkerspot</name>
    <dbReference type="NCBI Taxonomy" id="104508"/>
    <lineage>
        <taxon>Eukaryota</taxon>
        <taxon>Metazoa</taxon>
        <taxon>Ecdysozoa</taxon>
        <taxon>Arthropoda</taxon>
        <taxon>Hexapoda</taxon>
        <taxon>Insecta</taxon>
        <taxon>Pterygota</taxon>
        <taxon>Neoptera</taxon>
        <taxon>Endopterygota</taxon>
        <taxon>Lepidoptera</taxon>
        <taxon>Glossata</taxon>
        <taxon>Ditrysia</taxon>
        <taxon>Papilionoidea</taxon>
        <taxon>Nymphalidae</taxon>
        <taxon>Nymphalinae</taxon>
        <taxon>Euphydryas</taxon>
    </lineage>
</organism>
<keyword evidence="1" id="KW-0732">Signal</keyword>
<dbReference type="InterPro" id="IPR052110">
    <property type="entry name" value="MCFD2-like"/>
</dbReference>
<gene>
    <name evidence="5" type="ORF">EEDITHA_LOCUS351</name>
</gene>
<dbReference type="GO" id="GO:0005509">
    <property type="term" value="F:calcium ion binding"/>
    <property type="evidence" value="ECO:0007669"/>
    <property type="project" value="InterPro"/>
</dbReference>
<evidence type="ECO:0000256" key="1">
    <source>
        <dbReference type="ARBA" id="ARBA00022729"/>
    </source>
</evidence>
<dbReference type="InterPro" id="IPR011992">
    <property type="entry name" value="EF-hand-dom_pair"/>
</dbReference>
<dbReference type="EMBL" id="CAKOGL010000001">
    <property type="protein sequence ID" value="CAH2083707.1"/>
    <property type="molecule type" value="Genomic_DNA"/>
</dbReference>
<evidence type="ECO:0000313" key="5">
    <source>
        <dbReference type="EMBL" id="CAH2083707.1"/>
    </source>
</evidence>
<comment type="caution">
    <text evidence="5">The sequence shown here is derived from an EMBL/GenBank/DDBJ whole genome shotgun (WGS) entry which is preliminary data.</text>
</comment>
<evidence type="ECO:0000259" key="4">
    <source>
        <dbReference type="Pfam" id="PF13202"/>
    </source>
</evidence>
<protein>
    <recommendedName>
        <fullName evidence="4">EF-hand domain-containing protein</fullName>
    </recommendedName>
</protein>
<accession>A0AAU9TDQ3</accession>
<dbReference type="Pfam" id="PF13202">
    <property type="entry name" value="EF-hand_5"/>
    <property type="match status" value="2"/>
</dbReference>
<name>A0AAU9TDQ3_EUPED</name>
<keyword evidence="6" id="KW-1185">Reference proteome</keyword>
<dbReference type="InterPro" id="IPR018247">
    <property type="entry name" value="EF_Hand_1_Ca_BS"/>
</dbReference>
<reference evidence="5" key="1">
    <citation type="submission" date="2022-03" db="EMBL/GenBank/DDBJ databases">
        <authorList>
            <person name="Tunstrom K."/>
        </authorList>
    </citation>
    <scope>NUCLEOTIDE SEQUENCE</scope>
</reference>